<organism evidence="3 4">
    <name type="scientific">Didymodactylos carnosus</name>
    <dbReference type="NCBI Taxonomy" id="1234261"/>
    <lineage>
        <taxon>Eukaryota</taxon>
        <taxon>Metazoa</taxon>
        <taxon>Spiralia</taxon>
        <taxon>Gnathifera</taxon>
        <taxon>Rotifera</taxon>
        <taxon>Eurotatoria</taxon>
        <taxon>Bdelloidea</taxon>
        <taxon>Philodinida</taxon>
        <taxon>Philodinidae</taxon>
        <taxon>Didymodactylos</taxon>
    </lineage>
</organism>
<keyword evidence="1" id="KW-0472">Membrane</keyword>
<evidence type="ECO:0000313" key="3">
    <source>
        <dbReference type="EMBL" id="CAF4141351.1"/>
    </source>
</evidence>
<feature type="transmembrane region" description="Helical" evidence="1">
    <location>
        <begin position="33"/>
        <end position="53"/>
    </location>
</feature>
<evidence type="ECO:0000313" key="2">
    <source>
        <dbReference type="EMBL" id="CAF1329909.1"/>
    </source>
</evidence>
<comment type="caution">
    <text evidence="3">The sequence shown here is derived from an EMBL/GenBank/DDBJ whole genome shotgun (WGS) entry which is preliminary data.</text>
</comment>
<dbReference type="AlphaFoldDB" id="A0A8S2R4G4"/>
<name>A0A8S2R4G4_9BILA</name>
<keyword evidence="1" id="KW-0812">Transmembrane</keyword>
<dbReference type="Proteomes" id="UP000682733">
    <property type="component" value="Unassembled WGS sequence"/>
</dbReference>
<dbReference type="EMBL" id="CAJNOK010021280">
    <property type="protein sequence ID" value="CAF1329909.1"/>
    <property type="molecule type" value="Genomic_DNA"/>
</dbReference>
<feature type="non-terminal residue" evidence="3">
    <location>
        <position position="1"/>
    </location>
</feature>
<protein>
    <submittedName>
        <fullName evidence="3">Uncharacterized protein</fullName>
    </submittedName>
</protein>
<accession>A0A8S2R4G4</accession>
<proteinExistence type="predicted"/>
<sequence>AVSEVDPTEMSVITQPVAYPRSPDNNLIGESELWLGGLMSMVVFVLIVFAYMFSNAYVRQYPFENAGSSIFSCDNSLYNASFSTSMQSLTLPPPPKLEVLFRFLHLRKIQFSIDNIYTVGGIRIGTTDDAVNNDDDDDDDQEKYGVQQLKF</sequence>
<dbReference type="EMBL" id="CAJOBA010042896">
    <property type="protein sequence ID" value="CAF4141351.1"/>
    <property type="molecule type" value="Genomic_DNA"/>
</dbReference>
<evidence type="ECO:0000313" key="4">
    <source>
        <dbReference type="Proteomes" id="UP000682733"/>
    </source>
</evidence>
<evidence type="ECO:0000256" key="1">
    <source>
        <dbReference type="SAM" id="Phobius"/>
    </source>
</evidence>
<reference evidence="3" key="1">
    <citation type="submission" date="2021-02" db="EMBL/GenBank/DDBJ databases">
        <authorList>
            <person name="Nowell W R."/>
        </authorList>
    </citation>
    <scope>NUCLEOTIDE SEQUENCE</scope>
</reference>
<dbReference type="Proteomes" id="UP000677228">
    <property type="component" value="Unassembled WGS sequence"/>
</dbReference>
<gene>
    <name evidence="2" type="ORF">OVA965_LOCUS29838</name>
    <name evidence="3" type="ORF">TMI583_LOCUS30625</name>
</gene>
<keyword evidence="1" id="KW-1133">Transmembrane helix</keyword>